<dbReference type="STRING" id="1499967.U27_02439"/>
<dbReference type="PANTHER" id="PTHR46112:SF8">
    <property type="entry name" value="CYTOPLASMIC PEPTIDASE PEPQ-RELATED"/>
    <property type="match status" value="1"/>
</dbReference>
<dbReference type="HOGENOM" id="CLU_017266_9_0_0"/>
<accession>A0A0S6W7C9</accession>
<evidence type="ECO:0000313" key="2">
    <source>
        <dbReference type="EMBL" id="GAK55605.1"/>
    </source>
</evidence>
<dbReference type="SUPFAM" id="SSF55920">
    <property type="entry name" value="Creatinase/aminopeptidase"/>
    <property type="match status" value="1"/>
</dbReference>
<proteinExistence type="predicted"/>
<keyword evidence="3" id="KW-1185">Reference proteome</keyword>
<dbReference type="AlphaFoldDB" id="A0A0S6W7C9"/>
<dbReference type="CDD" id="cd01066">
    <property type="entry name" value="APP_MetAP"/>
    <property type="match status" value="1"/>
</dbReference>
<dbReference type="InterPro" id="IPR036005">
    <property type="entry name" value="Creatinase/aminopeptidase-like"/>
</dbReference>
<name>A0A0S6W7C9_VECG1</name>
<keyword evidence="2" id="KW-0031">Aminopeptidase</keyword>
<keyword evidence="2" id="KW-0645">Protease</keyword>
<dbReference type="PANTHER" id="PTHR46112">
    <property type="entry name" value="AMINOPEPTIDASE"/>
    <property type="match status" value="1"/>
</dbReference>
<protein>
    <submittedName>
        <fullName evidence="2">Xaa-Pro aminopeptidase family enzyme</fullName>
    </submittedName>
</protein>
<feature type="domain" description="Peptidase M24" evidence="1">
    <location>
        <begin position="188"/>
        <end position="386"/>
    </location>
</feature>
<dbReference type="InterPro" id="IPR000994">
    <property type="entry name" value="Pept_M24"/>
</dbReference>
<evidence type="ECO:0000313" key="3">
    <source>
        <dbReference type="Proteomes" id="UP000030661"/>
    </source>
</evidence>
<dbReference type="Pfam" id="PF00557">
    <property type="entry name" value="Peptidase_M24"/>
    <property type="match status" value="1"/>
</dbReference>
<dbReference type="GO" id="GO:0004177">
    <property type="term" value="F:aminopeptidase activity"/>
    <property type="evidence" value="ECO:0007669"/>
    <property type="project" value="UniProtKB-KW"/>
</dbReference>
<dbReference type="Proteomes" id="UP000030661">
    <property type="component" value="Unassembled WGS sequence"/>
</dbReference>
<evidence type="ECO:0000259" key="1">
    <source>
        <dbReference type="Pfam" id="PF00557"/>
    </source>
</evidence>
<dbReference type="EMBL" id="DF820463">
    <property type="protein sequence ID" value="GAK55605.1"/>
    <property type="molecule type" value="Genomic_DNA"/>
</dbReference>
<reference evidence="2" key="1">
    <citation type="journal article" date="2015" name="PeerJ">
        <title>First genomic representation of candidate bacterial phylum KSB3 points to enhanced environmental sensing as a trigger of wastewater bulking.</title>
        <authorList>
            <person name="Sekiguchi Y."/>
            <person name="Ohashi A."/>
            <person name="Parks D.H."/>
            <person name="Yamauchi T."/>
            <person name="Tyson G.W."/>
            <person name="Hugenholtz P."/>
        </authorList>
    </citation>
    <scope>NUCLEOTIDE SEQUENCE [LARGE SCALE GENOMIC DNA]</scope>
</reference>
<keyword evidence="2" id="KW-0378">Hydrolase</keyword>
<dbReference type="Gene3D" id="3.90.230.10">
    <property type="entry name" value="Creatinase/methionine aminopeptidase superfamily"/>
    <property type="match status" value="1"/>
</dbReference>
<sequence length="428" mass="48950">MSEKANIRNRGDRGFPQILPVREQSNLITELVRERLDTVLPVAMKEAGLDMWMILCQEDDLDPVYKTMIPMDCWCPILQMLIFVDEGDGKIARYSVSGTDTKDLYERPYIGQLEEKQWPVLLDLVNKRDPMTIGVNIGSVKWAGGGLTHNLYRQLQEKLPEKYAQRLVSAEKAAARWGATLTNREIELFRHAVAIAHAIIADCFSRMTITPGVTTIDDLVWFYWQRAVDLGLEPSFRPYFKIIRSNEVTQFYGEDDRVFRPGDVLHCDVGIKYLRLNSDNQHLAYILKPGESDAPTGLRALMAQTNRLQDIFMDEFRVGISGNELQQNILKRARQEGVGAPKVYSHSLGLFLHQPGPLIGLPWEQENPLPRGEMLMEYNYAFTMELSSEGTVPEWNNQTVRFGMEEPVVFTPEGCRTLNGRQTEFYLI</sequence>
<gene>
    <name evidence="2" type="ORF">U27_02439</name>
</gene>
<dbReference type="eggNOG" id="COG0006">
    <property type="taxonomic scope" value="Bacteria"/>
</dbReference>
<organism evidence="2">
    <name type="scientific">Vecturithrix granuli</name>
    <dbReference type="NCBI Taxonomy" id="1499967"/>
    <lineage>
        <taxon>Bacteria</taxon>
        <taxon>Candidatus Moduliflexota</taxon>
        <taxon>Candidatus Vecturitrichia</taxon>
        <taxon>Candidatus Vecturitrichales</taxon>
        <taxon>Candidatus Vecturitrichaceae</taxon>
        <taxon>Candidatus Vecturithrix</taxon>
    </lineage>
</organism>
<dbReference type="InterPro" id="IPR050659">
    <property type="entry name" value="Peptidase_M24B"/>
</dbReference>